<accession>A0A1Y5T676</accession>
<dbReference type="AlphaFoldDB" id="A0A1Y5T676"/>
<dbReference type="EC" id="1.1.3.12" evidence="7"/>
<dbReference type="Gene3D" id="3.30.560.10">
    <property type="entry name" value="Glucose Oxidase, domain 3"/>
    <property type="match status" value="1"/>
</dbReference>
<dbReference type="Gene3D" id="3.50.50.60">
    <property type="entry name" value="FAD/NAD(P)-binding domain"/>
    <property type="match status" value="1"/>
</dbReference>
<feature type="domain" description="Glucose-methanol-choline oxidoreductase N-terminal" evidence="6">
    <location>
        <begin position="250"/>
        <end position="264"/>
    </location>
</feature>
<evidence type="ECO:0000313" key="8">
    <source>
        <dbReference type="Proteomes" id="UP000193307"/>
    </source>
</evidence>
<dbReference type="GO" id="GO:0050237">
    <property type="term" value="F:pyridoxine 4-oxidase activity"/>
    <property type="evidence" value="ECO:0007669"/>
    <property type="project" value="UniProtKB-EC"/>
</dbReference>
<protein>
    <submittedName>
        <fullName evidence="7">Pyridoxine 4-oxidase</fullName>
        <ecNumber evidence="7">1.1.3.12</ecNumber>
    </submittedName>
</protein>
<keyword evidence="8" id="KW-1185">Reference proteome</keyword>
<evidence type="ECO:0000256" key="1">
    <source>
        <dbReference type="ARBA" id="ARBA00001974"/>
    </source>
</evidence>
<keyword evidence="4" id="KW-0274">FAD</keyword>
<dbReference type="STRING" id="658057.SAMN04488032_11444"/>
<dbReference type="OrthoDB" id="9785276at2"/>
<dbReference type="SUPFAM" id="SSF51905">
    <property type="entry name" value="FAD/NAD(P)-binding domain"/>
    <property type="match status" value="1"/>
</dbReference>
<name>A0A1Y5T676_9RHOB</name>
<dbReference type="Pfam" id="PF05199">
    <property type="entry name" value="GMC_oxred_C"/>
    <property type="match status" value="1"/>
</dbReference>
<dbReference type="EMBL" id="FWFW01000010">
    <property type="protein sequence ID" value="SLN56244.1"/>
    <property type="molecule type" value="Genomic_DNA"/>
</dbReference>
<evidence type="ECO:0000256" key="4">
    <source>
        <dbReference type="ARBA" id="ARBA00022827"/>
    </source>
</evidence>
<reference evidence="7 8" key="1">
    <citation type="submission" date="2017-03" db="EMBL/GenBank/DDBJ databases">
        <authorList>
            <person name="Afonso C.L."/>
            <person name="Miller P.J."/>
            <person name="Scott M.A."/>
            <person name="Spackman E."/>
            <person name="Goraichik I."/>
            <person name="Dimitrov K.M."/>
            <person name="Suarez D.L."/>
            <person name="Swayne D.E."/>
        </authorList>
    </citation>
    <scope>NUCLEOTIDE SEQUENCE [LARGE SCALE GENOMIC DNA]</scope>
    <source>
        <strain evidence="7 8">CECT 7971</strain>
    </source>
</reference>
<dbReference type="PANTHER" id="PTHR11552">
    <property type="entry name" value="GLUCOSE-METHANOL-CHOLINE GMC OXIDOREDUCTASE"/>
    <property type="match status" value="1"/>
</dbReference>
<comment type="cofactor">
    <cofactor evidence="1">
        <name>FAD</name>
        <dbReference type="ChEBI" id="CHEBI:57692"/>
    </cofactor>
</comment>
<dbReference type="GO" id="GO:0050660">
    <property type="term" value="F:flavin adenine dinucleotide binding"/>
    <property type="evidence" value="ECO:0007669"/>
    <property type="project" value="InterPro"/>
</dbReference>
<evidence type="ECO:0000259" key="6">
    <source>
        <dbReference type="PROSITE" id="PS00624"/>
    </source>
</evidence>
<evidence type="ECO:0000313" key="7">
    <source>
        <dbReference type="EMBL" id="SLN56244.1"/>
    </source>
</evidence>
<dbReference type="Pfam" id="PF00732">
    <property type="entry name" value="GMC_oxred_N"/>
    <property type="match status" value="1"/>
</dbReference>
<dbReference type="InterPro" id="IPR007867">
    <property type="entry name" value="GMC_OxRtase_C"/>
</dbReference>
<proteinExistence type="inferred from homology"/>
<dbReference type="Proteomes" id="UP000193307">
    <property type="component" value="Unassembled WGS sequence"/>
</dbReference>
<dbReference type="InterPro" id="IPR000172">
    <property type="entry name" value="GMC_OxRdtase_N"/>
</dbReference>
<feature type="active site" description="Proton donor" evidence="5">
    <location>
        <position position="444"/>
    </location>
</feature>
<dbReference type="PIRSF" id="PIRSF000137">
    <property type="entry name" value="Alcohol_oxidase"/>
    <property type="match status" value="1"/>
</dbReference>
<dbReference type="SUPFAM" id="SSF54373">
    <property type="entry name" value="FAD-linked reductases, C-terminal domain"/>
    <property type="match status" value="1"/>
</dbReference>
<feature type="active site" description="Proton donor" evidence="5">
    <location>
        <position position="486"/>
    </location>
</feature>
<dbReference type="PANTHER" id="PTHR11552:SF147">
    <property type="entry name" value="CHOLINE DEHYDROGENASE, MITOCHONDRIAL"/>
    <property type="match status" value="1"/>
</dbReference>
<evidence type="ECO:0000256" key="3">
    <source>
        <dbReference type="ARBA" id="ARBA00022630"/>
    </source>
</evidence>
<dbReference type="InterPro" id="IPR012132">
    <property type="entry name" value="GMC_OxRdtase"/>
</dbReference>
<sequence length="506" mass="53995">MSTYDYIVVGSGSGGAPVARRLLDAGADVVVVEAGRSTFGVPDIEDPASWFGLQSGAWDWGHQYQPTPRVLDRDISIPRGKGLGGSSATNAMMWYRGVPADYDRWDATAPGWGWDDCLPAFQACETWHGAASPTRGATGPMHITPPDPNHPLTQAMLDGGRDMGLPVNADPNGPEPLGVALANFNIAPDGKRWTSAQGYLEPVMDRLTVLTQTTATEVLFTGDRATGLRVFRNGTEQILTARKGVVLSAGALETPRILMLSGIGPEAELARHRLKCRVLAQGVGDNLQDHPLVRALNFRANRPLGPMKGNGGGTLTIWKSDDALAQADLLAFPVQGRSGVPALWDAYDLDGDVFAIGLGVMRSFSKGYVRLTGTAPDAPLEVQPNLLADPRDLKALMSGVEFLQDMVATQGFAPLFKDYAAPDTKVSGKDTETFVRRACSTFFHCVGTARMGADDDAPVTPRLAVRGTTGLWVADASVIPEIPACHTHAPVTMIGERAAQFILETI</sequence>
<evidence type="ECO:0000256" key="5">
    <source>
        <dbReference type="PIRSR" id="PIRSR000137-1"/>
    </source>
</evidence>
<organism evidence="7 8">
    <name type="scientific">Pacificibacter marinus</name>
    <dbReference type="NCBI Taxonomy" id="658057"/>
    <lineage>
        <taxon>Bacteria</taxon>
        <taxon>Pseudomonadati</taxon>
        <taxon>Pseudomonadota</taxon>
        <taxon>Alphaproteobacteria</taxon>
        <taxon>Rhodobacterales</taxon>
        <taxon>Roseobacteraceae</taxon>
        <taxon>Pacificibacter</taxon>
    </lineage>
</organism>
<keyword evidence="3" id="KW-0285">Flavoprotein</keyword>
<dbReference type="PROSITE" id="PS00624">
    <property type="entry name" value="GMC_OXRED_2"/>
    <property type="match status" value="1"/>
</dbReference>
<gene>
    <name evidence="7" type="primary">pno</name>
    <name evidence="7" type="ORF">PAM7971_02906</name>
</gene>
<evidence type="ECO:0000256" key="2">
    <source>
        <dbReference type="ARBA" id="ARBA00010790"/>
    </source>
</evidence>
<dbReference type="RefSeq" id="WP_085850010.1">
    <property type="nucleotide sequence ID" value="NZ_FNZV01000014.1"/>
</dbReference>
<dbReference type="InterPro" id="IPR036188">
    <property type="entry name" value="FAD/NAD-bd_sf"/>
</dbReference>
<keyword evidence="7" id="KW-0560">Oxidoreductase</keyword>
<comment type="similarity">
    <text evidence="2">Belongs to the GMC oxidoreductase family.</text>
</comment>